<reference evidence="1 2" key="1">
    <citation type="submission" date="2020-06" db="EMBL/GenBank/DDBJ databases">
        <authorList>
            <person name="Li R."/>
            <person name="Bekaert M."/>
        </authorList>
    </citation>
    <scope>NUCLEOTIDE SEQUENCE [LARGE SCALE GENOMIC DNA]</scope>
    <source>
        <strain evidence="2">wild</strain>
    </source>
</reference>
<gene>
    <name evidence="1" type="ORF">MCOR_29485</name>
</gene>
<keyword evidence="2" id="KW-1185">Reference proteome</keyword>
<dbReference type="AlphaFoldDB" id="A0A6J8CHL5"/>
<protein>
    <submittedName>
        <fullName evidence="1">E4F1</fullName>
        <ecNumber evidence="1">2.3.2.27</ecNumber>
    </submittedName>
</protein>
<evidence type="ECO:0000313" key="2">
    <source>
        <dbReference type="Proteomes" id="UP000507470"/>
    </source>
</evidence>
<dbReference type="EC" id="2.3.2.27" evidence="1"/>
<proteinExistence type="predicted"/>
<accession>A0A6J8CHL5</accession>
<dbReference type="EMBL" id="CACVKT020005368">
    <property type="protein sequence ID" value="CAC5394762.1"/>
    <property type="molecule type" value="Genomic_DNA"/>
</dbReference>
<dbReference type="Proteomes" id="UP000507470">
    <property type="component" value="Unassembled WGS sequence"/>
</dbReference>
<evidence type="ECO:0000313" key="1">
    <source>
        <dbReference type="EMBL" id="CAC5394762.1"/>
    </source>
</evidence>
<name>A0A6J8CHL5_MYTCO</name>
<keyword evidence="1" id="KW-0808">Transferase</keyword>
<organism evidence="1 2">
    <name type="scientific">Mytilus coruscus</name>
    <name type="common">Sea mussel</name>
    <dbReference type="NCBI Taxonomy" id="42192"/>
    <lineage>
        <taxon>Eukaryota</taxon>
        <taxon>Metazoa</taxon>
        <taxon>Spiralia</taxon>
        <taxon>Lophotrochozoa</taxon>
        <taxon>Mollusca</taxon>
        <taxon>Bivalvia</taxon>
        <taxon>Autobranchia</taxon>
        <taxon>Pteriomorphia</taxon>
        <taxon>Mytilida</taxon>
        <taxon>Mytiloidea</taxon>
        <taxon>Mytilidae</taxon>
        <taxon>Mytilinae</taxon>
        <taxon>Mytilus</taxon>
    </lineage>
</organism>
<sequence length="455" mass="52542">MDEIKDTKDVLQFRLEVIDAKLDKYLGNQTHPCNLIKGNRLPPANEEKELMELDKEHILNHIEPVNKTFLNGPKSDVNFYEKETFKVKRGTINNHILEHNNNDKIECRQNETPSNSEFSTDEVRLQVPEIPKDVKGVYTVAQMELKITYVKAQVREVHDCSFKRTETFNVIEHPDVTRFYKELKGFLLYISVLSWYTRWLFEHAILYGSGLPESVQLDPVAEQHKVGSTPTSEVTDMESTQKVKHIADKDIKDTFKCGRCKEKFQSLDSFVNHKIANTCKQRSDDKEKEMTQSDVDSKDQTTQFRYTMKTDDVHLMNDIEKIIKENPDKLTIMNGSKDFYEKGSLVLWGKMPTSLTKNRESVKAYMEAFVVNMLENCPHQSDEEATVTVKLDVLKEIEGCEDDDDDVLCCGRCNKLFNRIEAFSSHKKECNRKARCLKTSRATGWLPDEVSTSAN</sequence>
<keyword evidence="1" id="KW-0012">Acyltransferase</keyword>
<dbReference type="GO" id="GO:0061630">
    <property type="term" value="F:ubiquitin protein ligase activity"/>
    <property type="evidence" value="ECO:0007669"/>
    <property type="project" value="UniProtKB-EC"/>
</dbReference>